<dbReference type="Proteomes" id="UP000823388">
    <property type="component" value="Chromosome 2K"/>
</dbReference>
<keyword evidence="2 6" id="KW-0479">Metal-binding</keyword>
<dbReference type="InterPro" id="IPR031052">
    <property type="entry name" value="FHY3/FAR1"/>
</dbReference>
<dbReference type="GO" id="GO:0005634">
    <property type="term" value="C:nucleus"/>
    <property type="evidence" value="ECO:0007669"/>
    <property type="project" value="UniProtKB-SubCell"/>
</dbReference>
<reference evidence="8" key="1">
    <citation type="submission" date="2020-05" db="EMBL/GenBank/DDBJ databases">
        <title>WGS assembly of Panicum virgatum.</title>
        <authorList>
            <person name="Lovell J.T."/>
            <person name="Jenkins J."/>
            <person name="Shu S."/>
            <person name="Juenger T.E."/>
            <person name="Schmutz J."/>
        </authorList>
    </citation>
    <scope>NUCLEOTIDE SEQUENCE</scope>
    <source>
        <strain evidence="8">AP13</strain>
    </source>
</reference>
<keyword evidence="6" id="KW-0539">Nucleus</keyword>
<comment type="function">
    <text evidence="6">Putative transcription activator involved in regulating light control of development.</text>
</comment>
<comment type="caution">
    <text evidence="8">The sequence shown here is derived from an EMBL/GenBank/DDBJ whole genome shotgun (WGS) entry which is preliminary data.</text>
</comment>
<keyword evidence="3 5" id="KW-0863">Zinc-finger</keyword>
<sequence>MEAHQIYTPNVFNLFCELKESEFYKAIEQIPGEEYVTEHYELCRVQRWCKGSYKVRISSGGSKYDCECGLFEHFGLPCSHILRVLISTGVQKIPESLVMKRWTKKARLDTAGHLAEYRKENPAIQSLTYRHSSLMVRVLQFVEMGDNNVESYKMAMDIIESGITALYK</sequence>
<dbReference type="PROSITE" id="PS50966">
    <property type="entry name" value="ZF_SWIM"/>
    <property type="match status" value="1"/>
</dbReference>
<accession>A0A8T0VZU7</accession>
<evidence type="ECO:0000256" key="3">
    <source>
        <dbReference type="ARBA" id="ARBA00022771"/>
    </source>
</evidence>
<dbReference type="SMART" id="SM00575">
    <property type="entry name" value="ZnF_PMZ"/>
    <property type="match status" value="1"/>
</dbReference>
<dbReference type="InterPro" id="IPR007527">
    <property type="entry name" value="Znf_SWIM"/>
</dbReference>
<evidence type="ECO:0000259" key="7">
    <source>
        <dbReference type="PROSITE" id="PS50966"/>
    </source>
</evidence>
<dbReference type="GO" id="GO:0008270">
    <property type="term" value="F:zinc ion binding"/>
    <property type="evidence" value="ECO:0007669"/>
    <property type="project" value="UniProtKB-UniRule"/>
</dbReference>
<dbReference type="EMBL" id="CM029039">
    <property type="protein sequence ID" value="KAG2642521.1"/>
    <property type="molecule type" value="Genomic_DNA"/>
</dbReference>
<comment type="similarity">
    <text evidence="1 6">Belongs to the FHY3/FAR1 family.</text>
</comment>
<proteinExistence type="inferred from homology"/>
<keyword evidence="4 6" id="KW-0862">Zinc</keyword>
<dbReference type="InterPro" id="IPR006564">
    <property type="entry name" value="Znf_PMZ"/>
</dbReference>
<name>A0A8T0VZU7_PANVG</name>
<evidence type="ECO:0000256" key="4">
    <source>
        <dbReference type="ARBA" id="ARBA00022833"/>
    </source>
</evidence>
<dbReference type="GO" id="GO:0006355">
    <property type="term" value="P:regulation of DNA-templated transcription"/>
    <property type="evidence" value="ECO:0007669"/>
    <property type="project" value="UniProtKB-UniRule"/>
</dbReference>
<evidence type="ECO:0000256" key="6">
    <source>
        <dbReference type="RuleBase" id="RU367018"/>
    </source>
</evidence>
<evidence type="ECO:0000256" key="2">
    <source>
        <dbReference type="ARBA" id="ARBA00022723"/>
    </source>
</evidence>
<evidence type="ECO:0000313" key="9">
    <source>
        <dbReference type="Proteomes" id="UP000823388"/>
    </source>
</evidence>
<keyword evidence="9" id="KW-1185">Reference proteome</keyword>
<evidence type="ECO:0000313" key="8">
    <source>
        <dbReference type="EMBL" id="KAG2642521.1"/>
    </source>
</evidence>
<evidence type="ECO:0000256" key="5">
    <source>
        <dbReference type="PROSITE-ProRule" id="PRU00325"/>
    </source>
</evidence>
<dbReference type="Pfam" id="PF04434">
    <property type="entry name" value="SWIM"/>
    <property type="match status" value="1"/>
</dbReference>
<dbReference type="AlphaFoldDB" id="A0A8T0VZU7"/>
<evidence type="ECO:0000256" key="1">
    <source>
        <dbReference type="ARBA" id="ARBA00005889"/>
    </source>
</evidence>
<dbReference type="PANTHER" id="PTHR31669:SF307">
    <property type="entry name" value="PROTEIN FAR1-RELATED SEQUENCE"/>
    <property type="match status" value="1"/>
</dbReference>
<comment type="subcellular location">
    <subcellularLocation>
        <location evidence="6">Nucleus</location>
    </subcellularLocation>
</comment>
<organism evidence="8 9">
    <name type="scientific">Panicum virgatum</name>
    <name type="common">Blackwell switchgrass</name>
    <dbReference type="NCBI Taxonomy" id="38727"/>
    <lineage>
        <taxon>Eukaryota</taxon>
        <taxon>Viridiplantae</taxon>
        <taxon>Streptophyta</taxon>
        <taxon>Embryophyta</taxon>
        <taxon>Tracheophyta</taxon>
        <taxon>Spermatophyta</taxon>
        <taxon>Magnoliopsida</taxon>
        <taxon>Liliopsida</taxon>
        <taxon>Poales</taxon>
        <taxon>Poaceae</taxon>
        <taxon>PACMAD clade</taxon>
        <taxon>Panicoideae</taxon>
        <taxon>Panicodae</taxon>
        <taxon>Paniceae</taxon>
        <taxon>Panicinae</taxon>
        <taxon>Panicum</taxon>
        <taxon>Panicum sect. Hiantes</taxon>
    </lineage>
</organism>
<gene>
    <name evidence="8" type="ORF">PVAP13_2KG091900</name>
</gene>
<feature type="domain" description="SWIM-type" evidence="7">
    <location>
        <begin position="53"/>
        <end position="89"/>
    </location>
</feature>
<protein>
    <recommendedName>
        <fullName evidence="6">Protein FAR1-RELATED SEQUENCE</fullName>
    </recommendedName>
</protein>
<dbReference type="PANTHER" id="PTHR31669">
    <property type="entry name" value="PROTEIN FAR1-RELATED SEQUENCE 10-RELATED"/>
    <property type="match status" value="1"/>
</dbReference>